<dbReference type="Pfam" id="PF16694">
    <property type="entry name" value="Cytochrome_P460"/>
    <property type="match status" value="1"/>
</dbReference>
<evidence type="ECO:0000259" key="2">
    <source>
        <dbReference type="Pfam" id="PF16694"/>
    </source>
</evidence>
<dbReference type="AlphaFoldDB" id="A0A562WQG1"/>
<feature type="signal peptide" evidence="1">
    <location>
        <begin position="1"/>
        <end position="24"/>
    </location>
</feature>
<evidence type="ECO:0000256" key="1">
    <source>
        <dbReference type="SAM" id="SignalP"/>
    </source>
</evidence>
<proteinExistence type="predicted"/>
<sequence length="159" mass="17771">MKMTAIAMTLFCIFVLSAASIVSAAEKAPLPKGYQKWAKSGEKVVTDKNSLFYGIHYIYVDAKTMKAYQAGGPYPEGSRFVVEYFNIRDEGGKPVKGKKNMIVLMKKDNKRQETGGWLYAGFNGDGTPSAVDPVKNCYECHLKEAKDRGFVISRYAQFR</sequence>
<dbReference type="InterPro" id="IPR038142">
    <property type="entry name" value="Cytochrome_P460_sp"/>
</dbReference>
<keyword evidence="4" id="KW-1185">Reference proteome</keyword>
<feature type="domain" description="Cytochrome P460" evidence="2">
    <location>
        <begin position="31"/>
        <end position="152"/>
    </location>
</feature>
<protein>
    <submittedName>
        <fullName evidence="3">Cytochrome P460</fullName>
    </submittedName>
</protein>
<keyword evidence="1" id="KW-0732">Signal</keyword>
<feature type="chain" id="PRO_5022234576" evidence="1">
    <location>
        <begin position="25"/>
        <end position="159"/>
    </location>
</feature>
<gene>
    <name evidence="3" type="ORF">JN12_01001</name>
</gene>
<name>A0A562WQG1_9BACT</name>
<evidence type="ECO:0000313" key="4">
    <source>
        <dbReference type="Proteomes" id="UP000319449"/>
    </source>
</evidence>
<dbReference type="CDD" id="cd20752">
    <property type="entry name" value="cyt_c'_beta"/>
    <property type="match status" value="1"/>
</dbReference>
<dbReference type="Gene3D" id="3.50.70.20">
    <property type="entry name" value="Cytochrome P460"/>
    <property type="match status" value="1"/>
</dbReference>
<comment type="caution">
    <text evidence="3">The sequence shown here is derived from an EMBL/GenBank/DDBJ whole genome shotgun (WGS) entry which is preliminary data.</text>
</comment>
<evidence type="ECO:0000313" key="3">
    <source>
        <dbReference type="EMBL" id="TWJ32559.1"/>
    </source>
</evidence>
<dbReference type="EMBL" id="VLLN01000004">
    <property type="protein sequence ID" value="TWJ32559.1"/>
    <property type="molecule type" value="Genomic_DNA"/>
</dbReference>
<organism evidence="3 4">
    <name type="scientific">Geobacter argillaceus</name>
    <dbReference type="NCBI Taxonomy" id="345631"/>
    <lineage>
        <taxon>Bacteria</taxon>
        <taxon>Pseudomonadati</taxon>
        <taxon>Thermodesulfobacteriota</taxon>
        <taxon>Desulfuromonadia</taxon>
        <taxon>Geobacterales</taxon>
        <taxon>Geobacteraceae</taxon>
        <taxon>Geobacter</taxon>
    </lineage>
</organism>
<accession>A0A562WQG1</accession>
<reference evidence="3 4" key="1">
    <citation type="submission" date="2019-07" db="EMBL/GenBank/DDBJ databases">
        <title>Genomic Encyclopedia of Archaeal and Bacterial Type Strains, Phase II (KMG-II): from individual species to whole genera.</title>
        <authorList>
            <person name="Goeker M."/>
        </authorList>
    </citation>
    <scope>NUCLEOTIDE SEQUENCE [LARGE SCALE GENOMIC DNA]</scope>
    <source>
        <strain evidence="3 4">ATCC BAA-1139</strain>
    </source>
</reference>
<dbReference type="RefSeq" id="WP_211360502.1">
    <property type="nucleotide sequence ID" value="NZ_VLLN01000004.1"/>
</dbReference>
<dbReference type="Proteomes" id="UP000319449">
    <property type="component" value="Unassembled WGS sequence"/>
</dbReference>
<dbReference type="InterPro" id="IPR032033">
    <property type="entry name" value="Cytochrome_P460"/>
</dbReference>